<dbReference type="InterPro" id="IPR005143">
    <property type="entry name" value="TF_LuxR_autoind-bd_dom"/>
</dbReference>
<dbReference type="RefSeq" id="WP_404833643.1">
    <property type="nucleotide sequence ID" value="NZ_MTKI01000011.1"/>
</dbReference>
<keyword evidence="1" id="KW-0805">Transcription regulation</keyword>
<gene>
    <name evidence="5" type="primary">Rhz3</name>
</gene>
<protein>
    <submittedName>
        <fullName evidence="5">Autoinducer binding domain</fullName>
    </submittedName>
</protein>
<dbReference type="InterPro" id="IPR000792">
    <property type="entry name" value="Tscrpt_reg_LuxR_C"/>
</dbReference>
<dbReference type="InterPro" id="IPR036693">
    <property type="entry name" value="TF_LuxR_autoind-bd_dom_sf"/>
</dbReference>
<sequence>MRRWPGTEKEISKLKDVSAFARTGIARCERGCGVTYLGEALAELAKVDTLPALGQYIGNLREAVGLANMAFHVVNAPRTVEMDPLVLVTYERQWVRQYMDQDYVRIDPIVVQGASSFLPLDWDDVDRSSTRMRELFTEAESYGVGRRGLTLPVRGPGGEKSLLTITTYESEREWAKRRLSLLRDMHVVAHFIHDRCLSVSGLRTNSARPRLSRRELQCMRALALGLAPKQIAFELKISISAVRLYIRSAKSKLGAANTNQAIATAVQDEHVVV</sequence>
<dbReference type="InterPro" id="IPR036388">
    <property type="entry name" value="WH-like_DNA-bd_sf"/>
</dbReference>
<dbReference type="GO" id="GO:0006355">
    <property type="term" value="P:regulation of DNA-templated transcription"/>
    <property type="evidence" value="ECO:0007669"/>
    <property type="project" value="InterPro"/>
</dbReference>
<dbReference type="SUPFAM" id="SSF46894">
    <property type="entry name" value="C-terminal effector domain of the bipartite response regulators"/>
    <property type="match status" value="1"/>
</dbReference>
<feature type="domain" description="HTH luxR-type" evidence="4">
    <location>
        <begin position="204"/>
        <end position="269"/>
    </location>
</feature>
<name>A0A1S6WDT4_AGRTU</name>
<organism evidence="5">
    <name type="scientific">Agrobacterium tumefaciens</name>
    <dbReference type="NCBI Taxonomy" id="358"/>
    <lineage>
        <taxon>Bacteria</taxon>
        <taxon>Pseudomonadati</taxon>
        <taxon>Pseudomonadota</taxon>
        <taxon>Alphaproteobacteria</taxon>
        <taxon>Hyphomicrobiales</taxon>
        <taxon>Rhizobiaceae</taxon>
        <taxon>Rhizobium/Agrobacterium group</taxon>
        <taxon>Agrobacterium</taxon>
        <taxon>Agrobacterium tumefaciens complex</taxon>
    </lineage>
</organism>
<dbReference type="Gene3D" id="3.30.450.80">
    <property type="entry name" value="Transcription factor LuxR-like, autoinducer-binding domain"/>
    <property type="match status" value="1"/>
</dbReference>
<dbReference type="InterPro" id="IPR016032">
    <property type="entry name" value="Sig_transdc_resp-reg_C-effctor"/>
</dbReference>
<reference evidence="5" key="1">
    <citation type="submission" date="2017-01" db="EMBL/GenBank/DDBJ databases">
        <title>Elucidation and Expansion of monobactam Biosynthesis.</title>
        <authorList>
            <person name="Webster A.L.H."/>
            <person name="Walker C."/>
            <person name="Li H."/>
            <person name="Skinnider M."/>
            <person name="Magarvey N.A."/>
        </authorList>
    </citation>
    <scope>NUCLEOTIDE SEQUENCE</scope>
    <source>
        <strain evidence="5">ATCC 31700</strain>
    </source>
</reference>
<dbReference type="GO" id="GO:0003677">
    <property type="term" value="F:DNA binding"/>
    <property type="evidence" value="ECO:0007669"/>
    <property type="project" value="UniProtKB-KW"/>
</dbReference>
<dbReference type="Pfam" id="PF03472">
    <property type="entry name" value="Autoind_bind"/>
    <property type="match status" value="1"/>
</dbReference>
<dbReference type="PANTHER" id="PTHR44688:SF16">
    <property type="entry name" value="DNA-BINDING TRANSCRIPTIONAL ACTIVATOR DEVR_DOSR"/>
    <property type="match status" value="1"/>
</dbReference>
<dbReference type="Gene3D" id="1.10.10.10">
    <property type="entry name" value="Winged helix-like DNA-binding domain superfamily/Winged helix DNA-binding domain"/>
    <property type="match status" value="1"/>
</dbReference>
<dbReference type="PANTHER" id="PTHR44688">
    <property type="entry name" value="DNA-BINDING TRANSCRIPTIONAL ACTIVATOR DEVR_DOSR"/>
    <property type="match status" value="1"/>
</dbReference>
<dbReference type="AlphaFoldDB" id="A0A1S6WDT4"/>
<dbReference type="SMART" id="SM00421">
    <property type="entry name" value="HTH_LUXR"/>
    <property type="match status" value="1"/>
</dbReference>
<evidence type="ECO:0000259" key="4">
    <source>
        <dbReference type="PROSITE" id="PS50043"/>
    </source>
</evidence>
<dbReference type="EMBL" id="KY452017">
    <property type="protein sequence ID" value="AQX14438.1"/>
    <property type="molecule type" value="Genomic_DNA"/>
</dbReference>
<evidence type="ECO:0000256" key="1">
    <source>
        <dbReference type="ARBA" id="ARBA00023015"/>
    </source>
</evidence>
<proteinExistence type="predicted"/>
<dbReference type="PROSITE" id="PS50043">
    <property type="entry name" value="HTH_LUXR_2"/>
    <property type="match status" value="1"/>
</dbReference>
<accession>A0A1S6WDT4</accession>
<dbReference type="CDD" id="cd06170">
    <property type="entry name" value="LuxR_C_like"/>
    <property type="match status" value="1"/>
</dbReference>
<evidence type="ECO:0000313" key="5">
    <source>
        <dbReference type="EMBL" id="AQX14438.1"/>
    </source>
</evidence>
<dbReference type="Pfam" id="PF00196">
    <property type="entry name" value="GerE"/>
    <property type="match status" value="1"/>
</dbReference>
<dbReference type="SUPFAM" id="SSF75516">
    <property type="entry name" value="Pheromone-binding domain of LuxR-like quorum-sensing transcription factors"/>
    <property type="match status" value="1"/>
</dbReference>
<keyword evidence="3" id="KW-0804">Transcription</keyword>
<keyword evidence="2" id="KW-0238">DNA-binding</keyword>
<evidence type="ECO:0000256" key="2">
    <source>
        <dbReference type="ARBA" id="ARBA00023125"/>
    </source>
</evidence>
<evidence type="ECO:0000256" key="3">
    <source>
        <dbReference type="ARBA" id="ARBA00023163"/>
    </source>
</evidence>